<dbReference type="RefSeq" id="WP_184303754.1">
    <property type="nucleotide sequence ID" value="NZ_JACHLP010000010.1"/>
</dbReference>
<evidence type="ECO:0000313" key="2">
    <source>
        <dbReference type="Proteomes" id="UP000562027"/>
    </source>
</evidence>
<protein>
    <submittedName>
        <fullName evidence="1">Uncharacterized protein</fullName>
    </submittedName>
</protein>
<comment type="caution">
    <text evidence="1">The sequence shown here is derived from an EMBL/GenBank/DDBJ whole genome shotgun (WGS) entry which is preliminary data.</text>
</comment>
<keyword evidence="2" id="KW-1185">Reference proteome</keyword>
<proteinExistence type="predicted"/>
<accession>A0A840LBS3</accession>
<dbReference type="AlphaFoldDB" id="A0A840LBS3"/>
<gene>
    <name evidence="1" type="ORF">HNP55_004162</name>
</gene>
<dbReference type="EMBL" id="JACHLP010000010">
    <property type="protein sequence ID" value="MBB4845610.1"/>
    <property type="molecule type" value="Genomic_DNA"/>
</dbReference>
<name>A0A840LBS3_9BURK</name>
<sequence length="92" mass="9937">MCSDNKQLLDDFDSSSGAVALDARRIVRHARELLAADEVSYWCVESEGRGLAARRMAVSDSNANSVPAPLRLSTEQCADYFAATQTTGLLIS</sequence>
<reference evidence="1 2" key="1">
    <citation type="submission" date="2020-08" db="EMBL/GenBank/DDBJ databases">
        <title>Functional genomics of gut bacteria from endangered species of beetles.</title>
        <authorList>
            <person name="Carlos-Shanley C."/>
        </authorList>
    </citation>
    <scope>NUCLEOTIDE SEQUENCE [LARGE SCALE GENOMIC DNA]</scope>
    <source>
        <strain evidence="1 2">S00239</strain>
    </source>
</reference>
<organism evidence="1 2">
    <name type="scientific">Roseateles oligotrophus</name>
    <dbReference type="NCBI Taxonomy" id="1769250"/>
    <lineage>
        <taxon>Bacteria</taxon>
        <taxon>Pseudomonadati</taxon>
        <taxon>Pseudomonadota</taxon>
        <taxon>Betaproteobacteria</taxon>
        <taxon>Burkholderiales</taxon>
        <taxon>Sphaerotilaceae</taxon>
        <taxon>Roseateles</taxon>
    </lineage>
</organism>
<evidence type="ECO:0000313" key="1">
    <source>
        <dbReference type="EMBL" id="MBB4845610.1"/>
    </source>
</evidence>
<dbReference type="Proteomes" id="UP000562027">
    <property type="component" value="Unassembled WGS sequence"/>
</dbReference>